<evidence type="ECO:0000256" key="1">
    <source>
        <dbReference type="ARBA" id="ARBA00000885"/>
    </source>
</evidence>
<dbReference type="PROSITE" id="PS50237">
    <property type="entry name" value="HECT"/>
    <property type="match status" value="1"/>
</dbReference>
<dbReference type="InterPro" id="IPR044611">
    <property type="entry name" value="E3A/B/C-like"/>
</dbReference>
<feature type="active site" description="Glycyl thioester intermediate" evidence="5">
    <location>
        <position position="738"/>
    </location>
</feature>
<name>A0ABP1HI73_9EUKA</name>
<dbReference type="Pfam" id="PF16558">
    <property type="entry name" value="AZUL"/>
    <property type="match status" value="1"/>
</dbReference>
<evidence type="ECO:0000256" key="3">
    <source>
        <dbReference type="ARBA" id="ARBA00022679"/>
    </source>
</evidence>
<organism evidence="7 8">
    <name type="scientific">Hexamita inflata</name>
    <dbReference type="NCBI Taxonomy" id="28002"/>
    <lineage>
        <taxon>Eukaryota</taxon>
        <taxon>Metamonada</taxon>
        <taxon>Diplomonadida</taxon>
        <taxon>Hexamitidae</taxon>
        <taxon>Hexamitinae</taxon>
        <taxon>Hexamita</taxon>
    </lineage>
</organism>
<dbReference type="EMBL" id="CAXDID020000032">
    <property type="protein sequence ID" value="CAL5995106.1"/>
    <property type="molecule type" value="Genomic_DNA"/>
</dbReference>
<dbReference type="InterPro" id="IPR035983">
    <property type="entry name" value="Hect_E3_ubiquitin_ligase"/>
</dbReference>
<evidence type="ECO:0000313" key="7">
    <source>
        <dbReference type="EMBL" id="CAL5995106.1"/>
    </source>
</evidence>
<comment type="catalytic activity">
    <reaction evidence="1">
        <text>S-ubiquitinyl-[E2 ubiquitin-conjugating enzyme]-L-cysteine + [acceptor protein]-L-lysine = [E2 ubiquitin-conjugating enzyme]-L-cysteine + N(6)-ubiquitinyl-[acceptor protein]-L-lysine.</text>
        <dbReference type="EC" id="2.3.2.26"/>
    </reaction>
</comment>
<dbReference type="Gene3D" id="3.90.1750.10">
    <property type="entry name" value="Hect, E3 ligase catalytic domains"/>
    <property type="match status" value="1"/>
</dbReference>
<keyword evidence="8" id="KW-1185">Reference proteome</keyword>
<dbReference type="InterPro" id="IPR042556">
    <property type="entry name" value="AZUL_sf"/>
</dbReference>
<feature type="domain" description="HECT" evidence="6">
    <location>
        <begin position="437"/>
        <end position="770"/>
    </location>
</feature>
<evidence type="ECO:0000313" key="8">
    <source>
        <dbReference type="Proteomes" id="UP001642409"/>
    </source>
</evidence>
<keyword evidence="3" id="KW-0808">Transferase</keyword>
<accession>A0ABP1HI73</accession>
<dbReference type="EC" id="2.3.2.26" evidence="2"/>
<evidence type="ECO:0000256" key="5">
    <source>
        <dbReference type="PROSITE-ProRule" id="PRU00104"/>
    </source>
</evidence>
<dbReference type="Pfam" id="PF00632">
    <property type="entry name" value="HECT"/>
    <property type="match status" value="1"/>
</dbReference>
<dbReference type="CDD" id="cd00078">
    <property type="entry name" value="HECTc"/>
    <property type="match status" value="1"/>
</dbReference>
<dbReference type="InterPro" id="IPR000569">
    <property type="entry name" value="HECT_dom"/>
</dbReference>
<dbReference type="Proteomes" id="UP001642409">
    <property type="component" value="Unassembled WGS sequence"/>
</dbReference>
<dbReference type="Gene3D" id="3.30.2160.10">
    <property type="entry name" value="Hect, E3 ligase catalytic domain"/>
    <property type="match status" value="1"/>
</dbReference>
<dbReference type="PANTHER" id="PTHR45700:SF2">
    <property type="entry name" value="UBIQUITIN-PROTEIN LIGASE E3C"/>
    <property type="match status" value="1"/>
</dbReference>
<evidence type="ECO:0000256" key="4">
    <source>
        <dbReference type="ARBA" id="ARBA00022786"/>
    </source>
</evidence>
<reference evidence="7 8" key="1">
    <citation type="submission" date="2024-07" db="EMBL/GenBank/DDBJ databases">
        <authorList>
            <person name="Akdeniz Z."/>
        </authorList>
    </citation>
    <scope>NUCLEOTIDE SEQUENCE [LARGE SCALE GENOMIC DNA]</scope>
</reference>
<comment type="caution">
    <text evidence="7">The sequence shown here is derived from an EMBL/GenBank/DDBJ whole genome shotgun (WGS) entry which is preliminary data.</text>
</comment>
<dbReference type="Gene3D" id="6.10.130.10">
    <property type="entry name" value="Ubiquitin-protein ligase E3A, N-terminal zinc-binding domain (AZUL)"/>
    <property type="match status" value="1"/>
</dbReference>
<protein>
    <recommendedName>
        <fullName evidence="2">HECT-type E3 ubiquitin transferase</fullName>
        <ecNumber evidence="2">2.3.2.26</ecNumber>
    </recommendedName>
</protein>
<sequence>MEQQLLQVQLTHGCNNSQCQNEYCQSSKFFNKSNITAEQIDQVVNSIYDKLGNMSLCLPSTGQMLCRWLNANSSSQLESWPTQVKQVDCEQVEGEIASKHQHIIQSTDFGLLSSVISCNMSSLQQLEYFLNSQDSIINSIRVNTLFFQTLLELEQEDPSLQKEDVIIEMNGPITHFIQKLLEVLFNNTYVLAQDPSCMPSSAILVLLLSLPEQFLERSNLPILCTATLFNSLSKDKRLDFQRYFIDFLQQNPNQHQFLEQCVCCCNQYVSVTLSLYDKPRKPVSVIDLIPVKREFLSVIELMNFLHLVMNRVEQTEFIVKLKKELQNEYVNSNSYNITPDTDYWLQQNPCQLKLDLLPLPLQMMIRARQRQRVFPDQMFTLLNYPFILNSGTKAQIFRYECTHNIPHIGKLEVSRQNIVNDTLAYIVSRAEDWSSQDARALLRIPLKIQFQNEEGIDAGGLSNEFFTLICEQLFGQKYHLFKYMENERVFWFEKFPMLDESDLQLYYTFVGVVFGLAMLNDVHVENNFPSFFYKKLLVLGDPVHFEELAQLDLQLYQSLKQLQTYDGDFEDLCLSFSVTEEVFGTKTQVDLIDHGSEIAVTNFNKDEFVNLRFSYEIHKAVEQQFTAFKKGFNLVTQCSSFSLFSHSELELVLCGEPILDFQALKKNAKYQDPYKENHKTIVWFWKILEEELNDQQRIEFMKFVFGSARAPAGGLSRQRFEIHKNGEDDSRLPTSHTCFGILMLPEYSCYNVLKEKLTQAIQHYEGFGLQ</sequence>
<keyword evidence="4 5" id="KW-0833">Ubl conjugation pathway</keyword>
<proteinExistence type="predicted"/>
<evidence type="ECO:0000256" key="2">
    <source>
        <dbReference type="ARBA" id="ARBA00012485"/>
    </source>
</evidence>
<dbReference type="SMART" id="SM00119">
    <property type="entry name" value="HECTc"/>
    <property type="match status" value="1"/>
</dbReference>
<gene>
    <name evidence="7" type="ORF">HINF_LOCUS13875</name>
</gene>
<dbReference type="InterPro" id="IPR032353">
    <property type="entry name" value="AZUL"/>
</dbReference>
<dbReference type="PANTHER" id="PTHR45700">
    <property type="entry name" value="UBIQUITIN-PROTEIN LIGASE E3C"/>
    <property type="match status" value="1"/>
</dbReference>
<dbReference type="SUPFAM" id="SSF56204">
    <property type="entry name" value="Hect, E3 ligase catalytic domain"/>
    <property type="match status" value="1"/>
</dbReference>
<evidence type="ECO:0000259" key="6">
    <source>
        <dbReference type="PROSITE" id="PS50237"/>
    </source>
</evidence>
<dbReference type="Gene3D" id="3.30.2410.10">
    <property type="entry name" value="Hect, E3 ligase catalytic domain"/>
    <property type="match status" value="1"/>
</dbReference>